<dbReference type="Proteomes" id="UP000294847">
    <property type="component" value="Chromosome 6"/>
</dbReference>
<name>A0A4P7NQ31_PYROR</name>
<gene>
    <name evidence="2" type="ORF">PoMZ_06172</name>
</gene>
<proteinExistence type="predicted"/>
<organism evidence="2 3">
    <name type="scientific">Pyricularia oryzae</name>
    <name type="common">Rice blast fungus</name>
    <name type="synonym">Magnaporthe oryzae</name>
    <dbReference type="NCBI Taxonomy" id="318829"/>
    <lineage>
        <taxon>Eukaryota</taxon>
        <taxon>Fungi</taxon>
        <taxon>Dikarya</taxon>
        <taxon>Ascomycota</taxon>
        <taxon>Pezizomycotina</taxon>
        <taxon>Sordariomycetes</taxon>
        <taxon>Sordariomycetidae</taxon>
        <taxon>Magnaporthales</taxon>
        <taxon>Pyriculariaceae</taxon>
        <taxon>Pyricularia</taxon>
    </lineage>
</organism>
<evidence type="ECO:0000256" key="1">
    <source>
        <dbReference type="SAM" id="MobiDB-lite"/>
    </source>
</evidence>
<evidence type="ECO:0000313" key="3">
    <source>
        <dbReference type="Proteomes" id="UP000294847"/>
    </source>
</evidence>
<dbReference type="AlphaFoldDB" id="A0A4P7NQ31"/>
<sequence length="345" mass="38376">MARRGSAKPVKAAARAKGPASRPLAVASAIPSALPSAVTTALNTPNSSTYPSTYPSEDEGEHFVRISNMEESLEGLSLEDAEKQREKIAGKKVQKPFPLLDLPPELRLKIYGFHFATSGNSGDKAIDLDPDNYKRIHTRLLPLLRTCRTVYNEASYYFYSTYPFRLFPTHYGRFFKTKKPLLARLAPRLRGQISTLELRVGPGWNKPPRGWVVNDALGLRDCVSAHKLRVFVEFDPGHPAFQGWRKSDGFYEGFCQKLLDDVLKGVPSLTEVEFDSFPSIKLSGDLMQKMLQTALQHGRRVTFGPARGWKSIHDVDDEDTPEPTSDEIAAMDLLNTASPIAVVVS</sequence>
<accession>A0A4P7NQ31</accession>
<evidence type="ECO:0000313" key="2">
    <source>
        <dbReference type="EMBL" id="QBZ64474.1"/>
    </source>
</evidence>
<reference evidence="2 3" key="1">
    <citation type="journal article" date="2019" name="Mol. Biol. Evol.">
        <title>Blast fungal genomes show frequent chromosomal changes, gene gains and losses, and effector gene turnover.</title>
        <authorList>
            <person name="Gomez Luciano L.B."/>
            <person name="Jason Tsai I."/>
            <person name="Chuma I."/>
            <person name="Tosa Y."/>
            <person name="Chen Y.H."/>
            <person name="Li J.Y."/>
            <person name="Li M.Y."/>
            <person name="Jade Lu M.Y."/>
            <person name="Nakayashiki H."/>
            <person name="Li W.H."/>
        </authorList>
    </citation>
    <scope>NUCLEOTIDE SEQUENCE [LARGE SCALE GENOMIC DNA]</scope>
    <source>
        <strain evidence="2">MZ5-1-6</strain>
    </source>
</reference>
<dbReference type="PANTHER" id="PTHR42085">
    <property type="entry name" value="F-BOX DOMAIN-CONTAINING PROTEIN"/>
    <property type="match status" value="1"/>
</dbReference>
<dbReference type="PANTHER" id="PTHR42085:SF2">
    <property type="entry name" value="F-BOX DOMAIN-CONTAINING PROTEIN"/>
    <property type="match status" value="1"/>
</dbReference>
<protein>
    <submittedName>
        <fullName evidence="2">Uncharacterized protein</fullName>
    </submittedName>
</protein>
<feature type="region of interest" description="Disordered" evidence="1">
    <location>
        <begin position="1"/>
        <end position="22"/>
    </location>
</feature>
<dbReference type="InterPro" id="IPR038883">
    <property type="entry name" value="AN11006-like"/>
</dbReference>
<dbReference type="EMBL" id="CP034209">
    <property type="protein sequence ID" value="QBZ64474.1"/>
    <property type="molecule type" value="Genomic_DNA"/>
</dbReference>